<feature type="transmembrane region" description="Helical" evidence="6">
    <location>
        <begin position="153"/>
        <end position="177"/>
    </location>
</feature>
<evidence type="ECO:0000313" key="7">
    <source>
        <dbReference type="EMBL" id="HFI91663.1"/>
    </source>
</evidence>
<evidence type="ECO:0000256" key="6">
    <source>
        <dbReference type="SAM" id="Phobius"/>
    </source>
</evidence>
<dbReference type="InterPro" id="IPR002293">
    <property type="entry name" value="AA/rel_permease1"/>
</dbReference>
<feature type="transmembrane region" description="Helical" evidence="6">
    <location>
        <begin position="12"/>
        <end position="41"/>
    </location>
</feature>
<comment type="subcellular location">
    <subcellularLocation>
        <location evidence="1">Cell membrane</location>
        <topology evidence="1">Multi-pass membrane protein</topology>
    </subcellularLocation>
</comment>
<evidence type="ECO:0000256" key="2">
    <source>
        <dbReference type="ARBA" id="ARBA00022475"/>
    </source>
</evidence>
<dbReference type="PIRSF" id="PIRSF006060">
    <property type="entry name" value="AA_transporter"/>
    <property type="match status" value="1"/>
</dbReference>
<dbReference type="PANTHER" id="PTHR42770:SF7">
    <property type="entry name" value="MEMBRANE PROTEIN"/>
    <property type="match status" value="1"/>
</dbReference>
<comment type="caution">
    <text evidence="7">The sequence shown here is derived from an EMBL/GenBank/DDBJ whole genome shotgun (WGS) entry which is preliminary data.</text>
</comment>
<sequence>MSTDKSHLDRGLGLLHATASNMATMVGIGPFITFPLIVSAMGGPQAMLGWVAGALIAISDGQVWAELSTSLRGEGGSYVYLREAYKKYFGKLIAFLFIWSFLLSGPLEIASGYVGMVHYIAFLWPGLNETHIRLLAFTTGIFTIILHYNRIKFVGAITVVLWIIMLITVALTIFVGLTHFNPQYAFGFPDNWFSFSWGFLMGLGGSTLIAMYDLLGYYNICYVEEEVKNPGYVFPRAILWSVIGVTLLYAVMNFLVLGVLPWQEVAKSTHIVSDIFNKFYGNTFAILITVLVAFTAYGSIYSLMMSYSRLPFAAARDGFFFDWLKAIHPKKHFPHYSLLLVGGITCIASLLDLGFIIAATLSSRILIQFLGQIIGFTLLRKDYPELKRPFKMWLYPIPSIIAFIGFSFIFISSGLEAIALGLIWLVIGTGFYLHWAKHNNEWPYQKSKHS</sequence>
<feature type="transmembrane region" description="Helical" evidence="6">
    <location>
        <begin position="130"/>
        <end position="146"/>
    </location>
</feature>
<feature type="transmembrane region" description="Helical" evidence="6">
    <location>
        <begin position="47"/>
        <end position="67"/>
    </location>
</feature>
<evidence type="ECO:0000256" key="4">
    <source>
        <dbReference type="ARBA" id="ARBA00022989"/>
    </source>
</evidence>
<protein>
    <submittedName>
        <fullName evidence="7">Amino acid permease</fullName>
    </submittedName>
</protein>
<gene>
    <name evidence="7" type="ORF">ENS31_09090</name>
</gene>
<keyword evidence="4 6" id="KW-1133">Transmembrane helix</keyword>
<feature type="transmembrane region" description="Helical" evidence="6">
    <location>
        <begin position="197"/>
        <end position="218"/>
    </location>
</feature>
<name>A0A7V2ZKJ0_9BACT</name>
<evidence type="ECO:0000256" key="3">
    <source>
        <dbReference type="ARBA" id="ARBA00022692"/>
    </source>
</evidence>
<evidence type="ECO:0000256" key="1">
    <source>
        <dbReference type="ARBA" id="ARBA00004651"/>
    </source>
</evidence>
<feature type="transmembrane region" description="Helical" evidence="6">
    <location>
        <begin position="392"/>
        <end position="411"/>
    </location>
</feature>
<keyword evidence="5 6" id="KW-0472">Membrane</keyword>
<organism evidence="7">
    <name type="scientific">Ignavibacterium album</name>
    <dbReference type="NCBI Taxonomy" id="591197"/>
    <lineage>
        <taxon>Bacteria</taxon>
        <taxon>Pseudomonadati</taxon>
        <taxon>Ignavibacteriota</taxon>
        <taxon>Ignavibacteria</taxon>
        <taxon>Ignavibacteriales</taxon>
        <taxon>Ignavibacteriaceae</taxon>
        <taxon>Ignavibacterium</taxon>
    </lineage>
</organism>
<dbReference type="AlphaFoldDB" id="A0A7V2ZKJ0"/>
<accession>A0A7V2ZKJ0</accession>
<keyword evidence="3 6" id="KW-0812">Transmembrane</keyword>
<dbReference type="EMBL" id="DSUJ01000008">
    <property type="protein sequence ID" value="HFI91663.1"/>
    <property type="molecule type" value="Genomic_DNA"/>
</dbReference>
<feature type="transmembrane region" description="Helical" evidence="6">
    <location>
        <begin position="338"/>
        <end position="359"/>
    </location>
</feature>
<keyword evidence="2" id="KW-1003">Cell membrane</keyword>
<feature type="transmembrane region" description="Helical" evidence="6">
    <location>
        <begin position="238"/>
        <end position="259"/>
    </location>
</feature>
<dbReference type="InterPro" id="IPR050367">
    <property type="entry name" value="APC_superfamily"/>
</dbReference>
<feature type="transmembrane region" description="Helical" evidence="6">
    <location>
        <begin position="279"/>
        <end position="300"/>
    </location>
</feature>
<evidence type="ECO:0000256" key="5">
    <source>
        <dbReference type="ARBA" id="ARBA00023136"/>
    </source>
</evidence>
<dbReference type="PANTHER" id="PTHR42770">
    <property type="entry name" value="AMINO ACID TRANSPORTER-RELATED"/>
    <property type="match status" value="1"/>
</dbReference>
<proteinExistence type="predicted"/>
<feature type="transmembrane region" description="Helical" evidence="6">
    <location>
        <begin position="417"/>
        <end position="436"/>
    </location>
</feature>
<dbReference type="Gene3D" id="1.20.1740.10">
    <property type="entry name" value="Amino acid/polyamine transporter I"/>
    <property type="match status" value="1"/>
</dbReference>
<dbReference type="Pfam" id="PF13520">
    <property type="entry name" value="AA_permease_2"/>
    <property type="match status" value="1"/>
</dbReference>
<feature type="transmembrane region" description="Helical" evidence="6">
    <location>
        <begin position="88"/>
        <end position="110"/>
    </location>
</feature>
<dbReference type="GO" id="GO:0022857">
    <property type="term" value="F:transmembrane transporter activity"/>
    <property type="evidence" value="ECO:0007669"/>
    <property type="project" value="InterPro"/>
</dbReference>
<dbReference type="GO" id="GO:0005886">
    <property type="term" value="C:plasma membrane"/>
    <property type="evidence" value="ECO:0007669"/>
    <property type="project" value="UniProtKB-SubCell"/>
</dbReference>
<reference evidence="7" key="1">
    <citation type="journal article" date="2020" name="mSystems">
        <title>Genome- and Community-Level Interaction Insights into Carbon Utilization and Element Cycling Functions of Hydrothermarchaeota in Hydrothermal Sediment.</title>
        <authorList>
            <person name="Zhou Z."/>
            <person name="Liu Y."/>
            <person name="Xu W."/>
            <person name="Pan J."/>
            <person name="Luo Z.H."/>
            <person name="Li M."/>
        </authorList>
    </citation>
    <scope>NUCLEOTIDE SEQUENCE [LARGE SCALE GENOMIC DNA]</scope>
    <source>
        <strain evidence="7">SpSt-479</strain>
    </source>
</reference>